<keyword evidence="3" id="KW-1185">Reference proteome</keyword>
<protein>
    <submittedName>
        <fullName evidence="2">Uncharacterized protein</fullName>
    </submittedName>
</protein>
<evidence type="ECO:0000313" key="2">
    <source>
        <dbReference type="EMBL" id="OZF79954.1"/>
    </source>
</evidence>
<dbReference type="EMBL" id="NMWX01000415">
    <property type="protein sequence ID" value="OZF79954.1"/>
    <property type="molecule type" value="Genomic_DNA"/>
</dbReference>
<organism evidence="2 3">
    <name type="scientific">Caenorhabditis remanei</name>
    <name type="common">Caenorhabditis vulgaris</name>
    <dbReference type="NCBI Taxonomy" id="31234"/>
    <lineage>
        <taxon>Eukaryota</taxon>
        <taxon>Metazoa</taxon>
        <taxon>Ecdysozoa</taxon>
        <taxon>Nematoda</taxon>
        <taxon>Chromadorea</taxon>
        <taxon>Rhabditida</taxon>
        <taxon>Rhabditina</taxon>
        <taxon>Rhabditomorpha</taxon>
        <taxon>Rhabditoidea</taxon>
        <taxon>Rhabditidae</taxon>
        <taxon>Peloderinae</taxon>
        <taxon>Caenorhabditis</taxon>
    </lineage>
</organism>
<dbReference type="EMBL" id="WUAV01000001">
    <property type="protein sequence ID" value="KAF1770896.1"/>
    <property type="molecule type" value="Genomic_DNA"/>
</dbReference>
<reference evidence="2" key="1">
    <citation type="submission" date="2017-08" db="EMBL/GenBank/DDBJ databases">
        <authorList>
            <person name="de Groot N.N."/>
        </authorList>
    </citation>
    <scope>NUCLEOTIDE SEQUENCE [LARGE SCALE GENOMIC DNA]</scope>
    <source>
        <strain evidence="2">PX439</strain>
    </source>
</reference>
<dbReference type="Proteomes" id="UP000216624">
    <property type="component" value="Unassembled WGS sequence"/>
</dbReference>
<sequence>MDIFSQEIIWKLKEIAGIRPIQILILSQLWKYLRNQHQWSKSAMFLHKKMRTEIQPVLMDLQELSFEQKLIILFMCSCAIDTQKRHL</sequence>
<dbReference type="AlphaFoldDB" id="A0A260Z3B4"/>
<proteinExistence type="predicted"/>
<evidence type="ECO:0000313" key="1">
    <source>
        <dbReference type="EMBL" id="KAF1770896.1"/>
    </source>
</evidence>
<gene>
    <name evidence="2" type="ORF">FL82_17847</name>
    <name evidence="1" type="ORF">GCK72_002720</name>
</gene>
<name>A0A260Z3B4_CAERE</name>
<reference evidence="1 4" key="3">
    <citation type="submission" date="2019-12" db="EMBL/GenBank/DDBJ databases">
        <title>Chromosome-level assembly of the Caenorhabditis remanei genome.</title>
        <authorList>
            <person name="Teterina A.A."/>
            <person name="Willis J.H."/>
            <person name="Phillips P.C."/>
        </authorList>
    </citation>
    <scope>NUCLEOTIDE SEQUENCE [LARGE SCALE GENOMIC DNA]</scope>
    <source>
        <strain evidence="1 4">PX506</strain>
        <tissue evidence="1">Whole organism</tissue>
    </source>
</reference>
<feature type="non-terminal residue" evidence="2">
    <location>
        <position position="1"/>
    </location>
</feature>
<reference evidence="3" key="2">
    <citation type="submission" date="2017-08" db="EMBL/GenBank/DDBJ databases">
        <authorList>
            <person name="Fierst J.L."/>
        </authorList>
    </citation>
    <scope>NUCLEOTIDE SEQUENCE [LARGE SCALE GENOMIC DNA]</scope>
    <source>
        <strain evidence="3">PX439</strain>
    </source>
</reference>
<evidence type="ECO:0000313" key="4">
    <source>
        <dbReference type="Proteomes" id="UP000483820"/>
    </source>
</evidence>
<dbReference type="Proteomes" id="UP000483820">
    <property type="component" value="Chromosome I"/>
</dbReference>
<accession>A0A260Z3B4</accession>
<evidence type="ECO:0000313" key="3">
    <source>
        <dbReference type="Proteomes" id="UP000216624"/>
    </source>
</evidence>
<comment type="caution">
    <text evidence="2">The sequence shown here is derived from an EMBL/GenBank/DDBJ whole genome shotgun (WGS) entry which is preliminary data.</text>
</comment>